<protein>
    <submittedName>
        <fullName evidence="2">Uncharacterized protein</fullName>
    </submittedName>
</protein>
<feature type="compositionally biased region" description="Low complexity" evidence="1">
    <location>
        <begin position="161"/>
        <end position="193"/>
    </location>
</feature>
<feature type="compositionally biased region" description="Low complexity" evidence="1">
    <location>
        <begin position="640"/>
        <end position="649"/>
    </location>
</feature>
<feature type="compositionally biased region" description="Polar residues" evidence="1">
    <location>
        <begin position="121"/>
        <end position="130"/>
    </location>
</feature>
<gene>
    <name evidence="2" type="ORF">GQ43DRAFT_219577</name>
</gene>
<name>A0A9P4JD74_9PLEO</name>
<feature type="compositionally biased region" description="Pro residues" evidence="1">
    <location>
        <begin position="78"/>
        <end position="96"/>
    </location>
</feature>
<feature type="compositionally biased region" description="Polar residues" evidence="1">
    <location>
        <begin position="41"/>
        <end position="62"/>
    </location>
</feature>
<feature type="region of interest" description="Disordered" evidence="1">
    <location>
        <begin position="640"/>
        <end position="668"/>
    </location>
</feature>
<feature type="compositionally biased region" description="Polar residues" evidence="1">
    <location>
        <begin position="653"/>
        <end position="667"/>
    </location>
</feature>
<organism evidence="2 3">
    <name type="scientific">Delitschia confertaspora ATCC 74209</name>
    <dbReference type="NCBI Taxonomy" id="1513339"/>
    <lineage>
        <taxon>Eukaryota</taxon>
        <taxon>Fungi</taxon>
        <taxon>Dikarya</taxon>
        <taxon>Ascomycota</taxon>
        <taxon>Pezizomycotina</taxon>
        <taxon>Dothideomycetes</taxon>
        <taxon>Pleosporomycetidae</taxon>
        <taxon>Pleosporales</taxon>
        <taxon>Delitschiaceae</taxon>
        <taxon>Delitschia</taxon>
    </lineage>
</organism>
<dbReference type="Proteomes" id="UP000799536">
    <property type="component" value="Unassembled WGS sequence"/>
</dbReference>
<dbReference type="EMBL" id="ML994268">
    <property type="protein sequence ID" value="KAF2197178.1"/>
    <property type="molecule type" value="Genomic_DNA"/>
</dbReference>
<comment type="caution">
    <text evidence="2">The sequence shown here is derived from an EMBL/GenBank/DDBJ whole genome shotgun (WGS) entry which is preliminary data.</text>
</comment>
<feature type="region of interest" description="Disordered" evidence="1">
    <location>
        <begin position="115"/>
        <end position="224"/>
    </location>
</feature>
<feature type="compositionally biased region" description="Low complexity" evidence="1">
    <location>
        <begin position="202"/>
        <end position="224"/>
    </location>
</feature>
<dbReference type="AlphaFoldDB" id="A0A9P4JD74"/>
<reference evidence="2" key="1">
    <citation type="journal article" date="2020" name="Stud. Mycol.">
        <title>101 Dothideomycetes genomes: a test case for predicting lifestyles and emergence of pathogens.</title>
        <authorList>
            <person name="Haridas S."/>
            <person name="Albert R."/>
            <person name="Binder M."/>
            <person name="Bloem J."/>
            <person name="Labutti K."/>
            <person name="Salamov A."/>
            <person name="Andreopoulos B."/>
            <person name="Baker S."/>
            <person name="Barry K."/>
            <person name="Bills G."/>
            <person name="Bluhm B."/>
            <person name="Cannon C."/>
            <person name="Castanera R."/>
            <person name="Culley D."/>
            <person name="Daum C."/>
            <person name="Ezra D."/>
            <person name="Gonzalez J."/>
            <person name="Henrissat B."/>
            <person name="Kuo A."/>
            <person name="Liang C."/>
            <person name="Lipzen A."/>
            <person name="Lutzoni F."/>
            <person name="Magnuson J."/>
            <person name="Mondo S."/>
            <person name="Nolan M."/>
            <person name="Ohm R."/>
            <person name="Pangilinan J."/>
            <person name="Park H.-J."/>
            <person name="Ramirez L."/>
            <person name="Alfaro M."/>
            <person name="Sun H."/>
            <person name="Tritt A."/>
            <person name="Yoshinaga Y."/>
            <person name="Zwiers L.-H."/>
            <person name="Turgeon B."/>
            <person name="Goodwin S."/>
            <person name="Spatafora J."/>
            <person name="Crous P."/>
            <person name="Grigoriev I."/>
        </authorList>
    </citation>
    <scope>NUCLEOTIDE SEQUENCE</scope>
    <source>
        <strain evidence="2">ATCC 74209</strain>
    </source>
</reference>
<sequence length="700" mass="71638">MDPPIALGTASLPFTVTRGNPHPTTPPVPGSTPNPGVVQPTEASKPSVDQKSSGSSEPSRGNTPPAPNPSASNAPLGQNPPAPPNEPGRNHPPPNLPEAITIPFLTIIPFPQPVPTPSVPGTNSAVSSIDSNPNLVLSNPNLNPSVPVNNPPIRNPPANNPPVNNLPVNNLPANNLPANNSPVNSLPVNNLPVNNPPPANNPPVNNLPANNPPANNLPANNPPVNNLPVNSLPVNNPPNTDPSINDPPLITDVPQVIPYNPFLIPLTTIDNTLINGNPSNPGTIIIGNPASPKLQQTITAGGPPAIISGTILSVAPQNGGLVISGTATVDPVTQVGGQTIWKDPSRPSVVLVGDGTHSFQTISANGGSTLIGSVPIALTVTAMGLPFQTPSPTMIQDILFSTLPDGTVVVGRNQVLNPGDTVMFEGRTIALDATGRSIYIDGIPHEAPSLLVTTIADISFSRLQDGDILAGGTTVLRPGGPGVMVQGENIMLGENGIDLVIDGKTHSLPALLKPATSTISGVPVEVIPGTGGASMVVVGGTHLLAPSDAPFVFENHSVSLALNGDGIIIDSTVYALPMQTPSSTSAAVLLAVGADHKTTTISLNGSPSRTNTKTGVEELASWVYVAASVAKAAAEMNSTTTAGTTSSSGEPFANSQSPMESATATKTSKSDAEKLQRGFLYSYCLFSMCSFVIGHFIEIM</sequence>
<evidence type="ECO:0000313" key="3">
    <source>
        <dbReference type="Proteomes" id="UP000799536"/>
    </source>
</evidence>
<dbReference type="OrthoDB" id="3944128at2759"/>
<feature type="region of interest" description="Disordered" evidence="1">
    <location>
        <begin position="1"/>
        <end position="99"/>
    </location>
</feature>
<accession>A0A9P4JD74</accession>
<evidence type="ECO:0000313" key="2">
    <source>
        <dbReference type="EMBL" id="KAF2197178.1"/>
    </source>
</evidence>
<keyword evidence="3" id="KW-1185">Reference proteome</keyword>
<feature type="compositionally biased region" description="Low complexity" evidence="1">
    <location>
        <begin position="131"/>
        <end position="148"/>
    </location>
</feature>
<feature type="compositionally biased region" description="Pro residues" evidence="1">
    <location>
        <begin position="149"/>
        <end position="160"/>
    </location>
</feature>
<proteinExistence type="predicted"/>
<evidence type="ECO:0000256" key="1">
    <source>
        <dbReference type="SAM" id="MobiDB-lite"/>
    </source>
</evidence>
<feature type="compositionally biased region" description="Pro residues" evidence="1">
    <location>
        <begin position="23"/>
        <end position="32"/>
    </location>
</feature>